<accession>A0A2S5RFB7</accession>
<evidence type="ECO:0000256" key="9">
    <source>
        <dbReference type="ARBA" id="ARBA00022842"/>
    </source>
</evidence>
<comment type="function">
    <text evidence="11">Required for correct processing of both the 5' and 3' ends of 5S rRNA precursor. Cleaves both sides of a double-stranded region yielding mature 5S rRNA in one step.</text>
</comment>
<keyword evidence="10 11" id="KW-0694">RNA-binding</keyword>
<dbReference type="PANTHER" id="PTHR39156:SF1">
    <property type="entry name" value="RIBONUCLEASE M5"/>
    <property type="match status" value="1"/>
</dbReference>
<dbReference type="STRING" id="1399797.GCA_000518285_01005"/>
<evidence type="ECO:0000256" key="3">
    <source>
        <dbReference type="ARBA" id="ARBA00022552"/>
    </source>
</evidence>
<keyword evidence="1 11" id="KW-0963">Cytoplasm</keyword>
<sequence>MIKQIIVVEGKTDTQKLKQVFGPDIETIETNGLALNNETLTLINQINQTRGIIIFTDPDGPGKKIRESIINAIDGNVLNAFIVKDDIIKNSKKIGLAEASDQAIKKALDQLITINYQNQQALTWDEYLNNDFFIKENRIKIATNLNWSDQLSSKSLFKWLNWANLNVQDIQNIIAN</sequence>
<feature type="domain" description="Toprim" evidence="13">
    <location>
        <begin position="3"/>
        <end position="88"/>
    </location>
</feature>
<comment type="caution">
    <text evidence="14">The sequence shown here is derived from an EMBL/GenBank/DDBJ whole genome shotgun (WGS) entry which is preliminary data.</text>
</comment>
<evidence type="ECO:0000256" key="7">
    <source>
        <dbReference type="ARBA" id="ARBA00022759"/>
    </source>
</evidence>
<dbReference type="GO" id="GO:0019843">
    <property type="term" value="F:rRNA binding"/>
    <property type="evidence" value="ECO:0007669"/>
    <property type="project" value="UniProtKB-KW"/>
</dbReference>
<evidence type="ECO:0000256" key="4">
    <source>
        <dbReference type="ARBA" id="ARBA00022722"/>
    </source>
</evidence>
<evidence type="ECO:0000256" key="1">
    <source>
        <dbReference type="ARBA" id="ARBA00022490"/>
    </source>
</evidence>
<keyword evidence="3 11" id="KW-0698">rRNA processing</keyword>
<evidence type="ECO:0000256" key="10">
    <source>
        <dbReference type="ARBA" id="ARBA00022884"/>
    </source>
</evidence>
<dbReference type="Pfam" id="PF01751">
    <property type="entry name" value="Toprim"/>
    <property type="match status" value="1"/>
</dbReference>
<reference evidence="14 15" key="1">
    <citation type="submission" date="2017-11" db="EMBL/GenBank/DDBJ databases">
        <title>Genome sequence of Entomoplasma lucivorax PIPN-2 (ATCC 49196).</title>
        <authorList>
            <person name="Lo W.-S."/>
            <person name="Gasparich G.E."/>
            <person name="Kuo C.-H."/>
        </authorList>
    </citation>
    <scope>NUCLEOTIDE SEQUENCE [LARGE SCALE GENOMIC DNA]</scope>
    <source>
        <strain evidence="14 15">PIPN-2</strain>
    </source>
</reference>
<dbReference type="PROSITE" id="PS50880">
    <property type="entry name" value="TOPRIM"/>
    <property type="match status" value="1"/>
</dbReference>
<organism evidence="14 15">
    <name type="scientific">Williamsoniiplasma lucivorax</name>
    <dbReference type="NCBI Taxonomy" id="209274"/>
    <lineage>
        <taxon>Bacteria</taxon>
        <taxon>Bacillati</taxon>
        <taxon>Mycoplasmatota</taxon>
        <taxon>Mollicutes</taxon>
        <taxon>Entomoplasmatales</taxon>
        <taxon>Williamsoniiplasma</taxon>
    </lineage>
</organism>
<evidence type="ECO:0000313" key="14">
    <source>
        <dbReference type="EMBL" id="PPE05902.1"/>
    </source>
</evidence>
<evidence type="ECO:0000256" key="6">
    <source>
        <dbReference type="ARBA" id="ARBA00022730"/>
    </source>
</evidence>
<comment type="catalytic activity">
    <reaction evidence="11">
        <text>Endonucleolytic cleavage of RNA, removing 21 and 42 nucleotides, respectively, from the 5'- and 3'-termini of a 5S-rRNA precursor.</text>
        <dbReference type="EC" id="3.1.26.8"/>
    </reaction>
</comment>
<dbReference type="GO" id="GO:0046872">
    <property type="term" value="F:metal ion binding"/>
    <property type="evidence" value="ECO:0007669"/>
    <property type="project" value="UniProtKB-KW"/>
</dbReference>
<comment type="similarity">
    <text evidence="11">Belongs to the ribonuclease M5 family.</text>
</comment>
<dbReference type="Pfam" id="PF13331">
    <property type="entry name" value="DUF4093"/>
    <property type="match status" value="1"/>
</dbReference>
<name>A0A2S5RFB7_9MOLU</name>
<dbReference type="RefSeq" id="WP_028126695.1">
    <property type="nucleotide sequence ID" value="NZ_PHNE01000001.1"/>
</dbReference>
<keyword evidence="5" id="KW-0479">Metal-binding</keyword>
<evidence type="ECO:0000256" key="5">
    <source>
        <dbReference type="ARBA" id="ARBA00022723"/>
    </source>
</evidence>
<keyword evidence="9" id="KW-0460">Magnesium</keyword>
<dbReference type="HAMAP" id="MF_01469">
    <property type="entry name" value="RNase_M5"/>
    <property type="match status" value="1"/>
</dbReference>
<keyword evidence="2 11" id="KW-0690">Ribosome biogenesis</keyword>
<evidence type="ECO:0000259" key="13">
    <source>
        <dbReference type="PROSITE" id="PS50880"/>
    </source>
</evidence>
<dbReference type="SUPFAM" id="SSF110455">
    <property type="entry name" value="Toprim domain"/>
    <property type="match status" value="1"/>
</dbReference>
<dbReference type="CDD" id="cd01027">
    <property type="entry name" value="TOPRIM_RNase_M5_like"/>
    <property type="match status" value="1"/>
</dbReference>
<dbReference type="Proteomes" id="UP000237865">
    <property type="component" value="Unassembled WGS sequence"/>
</dbReference>
<keyword evidence="7 11" id="KW-0255">Endonuclease</keyword>
<dbReference type="InterPro" id="IPR025156">
    <property type="entry name" value="RNase_M5_C"/>
</dbReference>
<evidence type="ECO:0000256" key="2">
    <source>
        <dbReference type="ARBA" id="ARBA00022517"/>
    </source>
</evidence>
<keyword evidence="4 11" id="KW-0540">Nuclease</keyword>
<evidence type="ECO:0000313" key="15">
    <source>
        <dbReference type="Proteomes" id="UP000237865"/>
    </source>
</evidence>
<dbReference type="Gene3D" id="3.40.1360.10">
    <property type="match status" value="1"/>
</dbReference>
<dbReference type="GO" id="GO:0005737">
    <property type="term" value="C:cytoplasm"/>
    <property type="evidence" value="ECO:0007669"/>
    <property type="project" value="UniProtKB-SubCell"/>
</dbReference>
<protein>
    <recommendedName>
        <fullName evidence="11 12">Ribonuclease M5</fullName>
        <ecNumber evidence="11 12">3.1.26.8</ecNumber>
    </recommendedName>
    <alternativeName>
        <fullName evidence="11">RNase M5</fullName>
    </alternativeName>
    <alternativeName>
        <fullName evidence="11">Ribosomal RNA terminal maturase M5</fullName>
    </alternativeName>
</protein>
<dbReference type="InterPro" id="IPR004466">
    <property type="entry name" value="RNase_M5"/>
</dbReference>
<keyword evidence="15" id="KW-1185">Reference proteome</keyword>
<comment type="subcellular location">
    <subcellularLocation>
        <location evidence="11">Cytoplasm</location>
    </subcellularLocation>
</comment>
<dbReference type="EC" id="3.1.26.8" evidence="11 12"/>
<dbReference type="NCBIfam" id="TIGR00334">
    <property type="entry name" value="5S_RNA_mat_M5"/>
    <property type="match status" value="1"/>
</dbReference>
<keyword evidence="8 11" id="KW-0378">Hydrolase</keyword>
<gene>
    <name evidence="11 14" type="primary">rnmV</name>
    <name evidence="14" type="ORF">ELUCI_v1c01920</name>
</gene>
<dbReference type="SMART" id="SM00493">
    <property type="entry name" value="TOPRIM"/>
    <property type="match status" value="1"/>
</dbReference>
<dbReference type="EMBL" id="PHNE01000001">
    <property type="protein sequence ID" value="PPE05902.1"/>
    <property type="molecule type" value="Genomic_DNA"/>
</dbReference>
<dbReference type="InterPro" id="IPR034141">
    <property type="entry name" value="TOPRIM_RNase_M5-like"/>
</dbReference>
<evidence type="ECO:0000256" key="12">
    <source>
        <dbReference type="NCBIfam" id="TIGR00334"/>
    </source>
</evidence>
<evidence type="ECO:0000256" key="8">
    <source>
        <dbReference type="ARBA" id="ARBA00022801"/>
    </source>
</evidence>
<dbReference type="GO" id="GO:0006364">
    <property type="term" value="P:rRNA processing"/>
    <property type="evidence" value="ECO:0007669"/>
    <property type="project" value="UniProtKB-UniRule"/>
</dbReference>
<dbReference type="PANTHER" id="PTHR39156">
    <property type="entry name" value="RIBONUCLEASE M5"/>
    <property type="match status" value="1"/>
</dbReference>
<keyword evidence="6 11" id="KW-0699">rRNA-binding</keyword>
<dbReference type="AlphaFoldDB" id="A0A2S5RFB7"/>
<proteinExistence type="inferred from homology"/>
<evidence type="ECO:0000256" key="11">
    <source>
        <dbReference type="HAMAP-Rule" id="MF_01469"/>
    </source>
</evidence>
<dbReference type="InterPro" id="IPR006171">
    <property type="entry name" value="TOPRIM_dom"/>
</dbReference>
<dbReference type="GO" id="GO:0043822">
    <property type="term" value="F:ribonuclease M5 activity"/>
    <property type="evidence" value="ECO:0007669"/>
    <property type="project" value="UniProtKB-UniRule"/>
</dbReference>